<evidence type="ECO:0000313" key="9">
    <source>
        <dbReference type="Ensembl" id="ENSSFOP00015059259.1"/>
    </source>
</evidence>
<feature type="transmembrane region" description="Helical" evidence="7">
    <location>
        <begin position="298"/>
        <end position="317"/>
    </location>
</feature>
<dbReference type="OrthoDB" id="6088609at2759"/>
<feature type="transmembrane region" description="Helical" evidence="7">
    <location>
        <begin position="169"/>
        <end position="189"/>
    </location>
</feature>
<evidence type="ECO:0000256" key="6">
    <source>
        <dbReference type="SAM" id="MobiDB-lite"/>
    </source>
</evidence>
<dbReference type="GeneTree" id="ENSGT01120000271823"/>
<keyword evidence="5" id="KW-0297">G-protein coupled receptor</keyword>
<dbReference type="PANTHER" id="PTHR46752:SF1">
    <property type="entry name" value="G-PROTEIN COUPLED RECEPTOR 39"/>
    <property type="match status" value="1"/>
</dbReference>
<dbReference type="Ensembl" id="ENSSFOT00015050462.1">
    <property type="protein sequence ID" value="ENSSFOP00015059259.1"/>
    <property type="gene ID" value="ENSSFOG00015022669.2"/>
</dbReference>
<dbReference type="InterPro" id="IPR017452">
    <property type="entry name" value="GPCR_Rhodpsn_7TM"/>
</dbReference>
<evidence type="ECO:0000259" key="8">
    <source>
        <dbReference type="PROSITE" id="PS50262"/>
    </source>
</evidence>
<reference evidence="9" key="3">
    <citation type="submission" date="2025-09" db="UniProtKB">
        <authorList>
            <consortium name="Ensembl"/>
        </authorList>
    </citation>
    <scope>IDENTIFICATION</scope>
</reference>
<dbReference type="KEGG" id="sfm:108922298"/>
<dbReference type="PRINTS" id="PR00237">
    <property type="entry name" value="GPCRRHODOPSN"/>
</dbReference>
<name>A0A8C9TZT8_SCLFO</name>
<evidence type="ECO:0000256" key="7">
    <source>
        <dbReference type="SAM" id="Phobius"/>
    </source>
</evidence>
<keyword evidence="5" id="KW-0807">Transducer</keyword>
<dbReference type="PROSITE" id="PS00237">
    <property type="entry name" value="G_PROTEIN_RECEP_F1_1"/>
    <property type="match status" value="1"/>
</dbReference>
<protein>
    <submittedName>
        <fullName evidence="9">G protein-coupled receptor 39</fullName>
    </submittedName>
</protein>
<organism evidence="9 10">
    <name type="scientific">Scleropages formosus</name>
    <name type="common">Asian bonytongue</name>
    <name type="synonym">Osteoglossum formosum</name>
    <dbReference type="NCBI Taxonomy" id="113540"/>
    <lineage>
        <taxon>Eukaryota</taxon>
        <taxon>Metazoa</taxon>
        <taxon>Chordata</taxon>
        <taxon>Craniata</taxon>
        <taxon>Vertebrata</taxon>
        <taxon>Euteleostomi</taxon>
        <taxon>Actinopterygii</taxon>
        <taxon>Neopterygii</taxon>
        <taxon>Teleostei</taxon>
        <taxon>Osteoglossocephala</taxon>
        <taxon>Osteoglossomorpha</taxon>
        <taxon>Osteoglossiformes</taxon>
        <taxon>Osteoglossidae</taxon>
        <taxon>Scleropages</taxon>
    </lineage>
</organism>
<keyword evidence="3 7" id="KW-1133">Transmembrane helix</keyword>
<dbReference type="GO" id="GO:0016020">
    <property type="term" value="C:membrane"/>
    <property type="evidence" value="ECO:0007669"/>
    <property type="project" value="UniProtKB-SubCell"/>
</dbReference>
<proteinExistence type="inferred from homology"/>
<dbReference type="InterPro" id="IPR000276">
    <property type="entry name" value="GPCR_Rhodpsn"/>
</dbReference>
<evidence type="ECO:0000313" key="10">
    <source>
        <dbReference type="Proteomes" id="UP000694397"/>
    </source>
</evidence>
<reference evidence="9" key="2">
    <citation type="submission" date="2025-08" db="UniProtKB">
        <authorList>
            <consortium name="Ensembl"/>
        </authorList>
    </citation>
    <scope>IDENTIFICATION</scope>
</reference>
<evidence type="ECO:0000256" key="1">
    <source>
        <dbReference type="ARBA" id="ARBA00004370"/>
    </source>
</evidence>
<feature type="transmembrane region" description="Helical" evidence="7">
    <location>
        <begin position="337"/>
        <end position="359"/>
    </location>
</feature>
<dbReference type="AlphaFoldDB" id="A0A8C9TZT8"/>
<feature type="transmembrane region" description="Helical" evidence="7">
    <location>
        <begin position="48"/>
        <end position="69"/>
    </location>
</feature>
<comment type="subcellular location">
    <subcellularLocation>
        <location evidence="1">Membrane</location>
    </subcellularLocation>
</comment>
<reference evidence="9 10" key="1">
    <citation type="submission" date="2019-04" db="EMBL/GenBank/DDBJ databases">
        <authorList>
            <consortium name="Wellcome Sanger Institute Data Sharing"/>
        </authorList>
    </citation>
    <scope>NUCLEOTIDE SEQUENCE [LARGE SCALE GENOMIC DNA]</scope>
</reference>
<feature type="transmembrane region" description="Helical" evidence="7">
    <location>
        <begin position="237"/>
        <end position="257"/>
    </location>
</feature>
<evidence type="ECO:0000256" key="2">
    <source>
        <dbReference type="ARBA" id="ARBA00022692"/>
    </source>
</evidence>
<keyword evidence="4 7" id="KW-0472">Membrane</keyword>
<dbReference type="PANTHER" id="PTHR46752">
    <property type="entry name" value="G-PROTEIN COUPLED RECEPTOR 39"/>
    <property type="match status" value="1"/>
</dbReference>
<keyword evidence="2 5" id="KW-0812">Transmembrane</keyword>
<dbReference type="GO" id="GO:0004930">
    <property type="term" value="F:G protein-coupled receptor activity"/>
    <property type="evidence" value="ECO:0007669"/>
    <property type="project" value="UniProtKB-KW"/>
</dbReference>
<dbReference type="GeneID" id="108922298"/>
<sequence>MPKCIFESQDNLNNLLFIVWTMELEYEMGETLKLEDWKDLEHVTPVKIFLTILYICILLTGIVGNSVTIKVTQVLMKNGYLQKNVTDHMVSLACSDLLVLLIGLPVELYSAIWFPFSSASGNISCKVYNFLFEACSYATILNVATLSFERYVAICHPLKYKSFIGSWTVKLIVFAWVTSVLVAVPLLFATGTQSPRDVPLELNQSSSTLVPNQVGNIDIQNLTFCTNLTSMWVMYRFSIFAAFIVYIIVLVSVAIMCKRMIYVLSSINRKSTKQDANSMKILPKHESSKMKESRKQTIIFLVLIVCCLAACWMPNQIRRIMTAAKTKRDWDMSYLKSYVILHPIADTFFYLSSVLNPFLYNLSSQQFRQVFVQVLRCRLTIEHINKRHVRKPDAGSALSTRPLMLRSLHQGQPAETSSEPNTLSHVSKPPLTQLTESIHS</sequence>
<gene>
    <name evidence="9" type="primary">GPR39</name>
    <name evidence="9" type="synonym">LOC108922298</name>
</gene>
<feature type="transmembrane region" description="Helical" evidence="7">
    <location>
        <begin position="90"/>
        <end position="116"/>
    </location>
</feature>
<dbReference type="Gene3D" id="1.20.1070.10">
    <property type="entry name" value="Rhodopsin 7-helix transmembrane proteins"/>
    <property type="match status" value="1"/>
</dbReference>
<feature type="transmembrane region" description="Helical" evidence="7">
    <location>
        <begin position="128"/>
        <end position="148"/>
    </location>
</feature>
<comment type="similarity">
    <text evidence="5">Belongs to the G-protein coupled receptor 1 family.</text>
</comment>
<dbReference type="InterPro" id="IPR052676">
    <property type="entry name" value="Zinc-sensing_GPCR"/>
</dbReference>
<feature type="domain" description="G-protein coupled receptors family 1 profile" evidence="8">
    <location>
        <begin position="64"/>
        <end position="360"/>
    </location>
</feature>
<keyword evidence="5" id="KW-0675">Receptor</keyword>
<accession>A0A8C9TZT8</accession>
<dbReference type="Proteomes" id="UP000694397">
    <property type="component" value="Chromosome 1"/>
</dbReference>
<keyword evidence="10" id="KW-1185">Reference proteome</keyword>
<evidence type="ECO:0000256" key="4">
    <source>
        <dbReference type="ARBA" id="ARBA00023136"/>
    </source>
</evidence>
<feature type="region of interest" description="Disordered" evidence="6">
    <location>
        <begin position="409"/>
        <end position="440"/>
    </location>
</feature>
<dbReference type="SUPFAM" id="SSF81321">
    <property type="entry name" value="Family A G protein-coupled receptor-like"/>
    <property type="match status" value="1"/>
</dbReference>
<evidence type="ECO:0000256" key="5">
    <source>
        <dbReference type="RuleBase" id="RU000688"/>
    </source>
</evidence>
<dbReference type="PROSITE" id="PS50262">
    <property type="entry name" value="G_PROTEIN_RECEP_F1_2"/>
    <property type="match status" value="1"/>
</dbReference>
<evidence type="ECO:0000256" key="3">
    <source>
        <dbReference type="ARBA" id="ARBA00022989"/>
    </source>
</evidence>
<dbReference type="Pfam" id="PF00001">
    <property type="entry name" value="7tm_1"/>
    <property type="match status" value="1"/>
</dbReference>